<comment type="similarity">
    <text evidence="4 10">Belongs to the NAD(P)-dependent epimerase/dehydratase family.</text>
</comment>
<dbReference type="Pfam" id="PF01370">
    <property type="entry name" value="Epimerase"/>
    <property type="match status" value="1"/>
</dbReference>
<keyword evidence="8 10" id="KW-0413">Isomerase</keyword>
<dbReference type="NCBIfam" id="TIGR01179">
    <property type="entry name" value="galE"/>
    <property type="match status" value="1"/>
</dbReference>
<dbReference type="GO" id="GO:0033499">
    <property type="term" value="P:galactose catabolic process via UDP-galactose, Leloir pathway"/>
    <property type="evidence" value="ECO:0007669"/>
    <property type="project" value="TreeGrafter"/>
</dbReference>
<dbReference type="UniPathway" id="UPA00214"/>
<evidence type="ECO:0000256" key="5">
    <source>
        <dbReference type="ARBA" id="ARBA00013189"/>
    </source>
</evidence>
<dbReference type="EMBL" id="JATM01000001">
    <property type="protein sequence ID" value="OOL19492.1"/>
    <property type="molecule type" value="Genomic_DNA"/>
</dbReference>
<name>A0A1S8GR32_9PROT</name>
<comment type="subunit">
    <text evidence="10">Homodimer.</text>
</comment>
<dbReference type="OrthoDB" id="9801785at2"/>
<keyword evidence="9 10" id="KW-0119">Carbohydrate metabolism</keyword>
<dbReference type="Gene3D" id="3.40.50.720">
    <property type="entry name" value="NAD(P)-binding Rossmann-like Domain"/>
    <property type="match status" value="1"/>
</dbReference>
<dbReference type="CDD" id="cd05247">
    <property type="entry name" value="UDP_G4E_1_SDR_e"/>
    <property type="match status" value="1"/>
</dbReference>
<evidence type="ECO:0000256" key="2">
    <source>
        <dbReference type="ARBA" id="ARBA00001911"/>
    </source>
</evidence>
<reference evidence="12 13" key="1">
    <citation type="journal article" date="2016" name="PLoS ONE">
        <title>Whole-Genome Sequence Analysis of Bombella intestini LMG 28161T, a Novel Acetic Acid Bacterium Isolated from the Crop of a Red-Tailed Bumble Bee, Bombus lapidarius.</title>
        <authorList>
            <person name="Li L."/>
            <person name="Illeghems K."/>
            <person name="Van Kerrebroeck S."/>
            <person name="Borremans W."/>
            <person name="Cleenwerck I."/>
            <person name="Smagghe G."/>
            <person name="De Vuyst L."/>
            <person name="Vandamme P."/>
        </authorList>
    </citation>
    <scope>NUCLEOTIDE SEQUENCE [LARGE SCALE GENOMIC DNA]</scope>
    <source>
        <strain evidence="12 13">R-52487</strain>
    </source>
</reference>
<evidence type="ECO:0000313" key="13">
    <source>
        <dbReference type="Proteomes" id="UP000200980"/>
    </source>
</evidence>
<comment type="catalytic activity">
    <reaction evidence="1 10">
        <text>UDP-alpha-D-glucose = UDP-alpha-D-galactose</text>
        <dbReference type="Rhea" id="RHEA:22168"/>
        <dbReference type="ChEBI" id="CHEBI:58885"/>
        <dbReference type="ChEBI" id="CHEBI:66914"/>
        <dbReference type="EC" id="5.1.3.2"/>
    </reaction>
</comment>
<dbReference type="Gene3D" id="3.90.25.10">
    <property type="entry name" value="UDP-galactose 4-epimerase, domain 1"/>
    <property type="match status" value="1"/>
</dbReference>
<keyword evidence="13" id="KW-1185">Reference proteome</keyword>
<evidence type="ECO:0000256" key="3">
    <source>
        <dbReference type="ARBA" id="ARBA00004947"/>
    </source>
</evidence>
<evidence type="ECO:0000256" key="4">
    <source>
        <dbReference type="ARBA" id="ARBA00007637"/>
    </source>
</evidence>
<dbReference type="PANTHER" id="PTHR43725:SF53">
    <property type="entry name" value="UDP-ARABINOSE 4-EPIMERASE 1"/>
    <property type="match status" value="1"/>
</dbReference>
<dbReference type="RefSeq" id="WP_077395312.1">
    <property type="nucleotide sequence ID" value="NZ_JATM01000001.1"/>
</dbReference>
<protein>
    <recommendedName>
        <fullName evidence="6 10">UDP-glucose 4-epimerase</fullName>
        <ecNumber evidence="5 10">5.1.3.2</ecNumber>
    </recommendedName>
</protein>
<keyword evidence="7 10" id="KW-0520">NAD</keyword>
<evidence type="ECO:0000256" key="8">
    <source>
        <dbReference type="ARBA" id="ARBA00023235"/>
    </source>
</evidence>
<sequence length="329" mass="35778">MRYLVTGGAGFVGSHVVLALLDAGHEVAVLDDLSTGHRSAVPPDVPLFQVDLVDYGATLDIIAQGPWDGVLHFAALSLVADSVERPFYYLRRNSLTTLNLVEACVAHGVRKFVFSSTAALFGGAGDCPSLISETASVEPGSPYGESKFMIERILHWADRIYGLRSACLRYFNAAGADPAGRAGEDHQPETHLLPLTIDAALGLRPALRLFGTDYPTHDGSCIRDYVHVSDLADAHLKALDQIDERSVCYNVGTGRGYSNLEVISSVERVSGRDVPWEAAPRRDGDPAQLVADPALLRADTGWTPQFLELDQIVETALRWREQHPQGYDD</sequence>
<accession>A0A1S8GR32</accession>
<evidence type="ECO:0000256" key="7">
    <source>
        <dbReference type="ARBA" id="ARBA00023027"/>
    </source>
</evidence>
<gene>
    <name evidence="12" type="ORF">AL01_00415</name>
</gene>
<dbReference type="SUPFAM" id="SSF51735">
    <property type="entry name" value="NAD(P)-binding Rossmann-fold domains"/>
    <property type="match status" value="1"/>
</dbReference>
<dbReference type="AlphaFoldDB" id="A0A1S8GR32"/>
<evidence type="ECO:0000256" key="9">
    <source>
        <dbReference type="ARBA" id="ARBA00023277"/>
    </source>
</evidence>
<feature type="domain" description="NAD-dependent epimerase/dehydratase" evidence="11">
    <location>
        <begin position="4"/>
        <end position="252"/>
    </location>
</feature>
<dbReference type="EC" id="5.1.3.2" evidence="5 10"/>
<evidence type="ECO:0000256" key="1">
    <source>
        <dbReference type="ARBA" id="ARBA00000083"/>
    </source>
</evidence>
<dbReference type="GO" id="GO:0003978">
    <property type="term" value="F:UDP-glucose 4-epimerase activity"/>
    <property type="evidence" value="ECO:0007669"/>
    <property type="project" value="UniProtKB-UniRule"/>
</dbReference>
<evidence type="ECO:0000259" key="11">
    <source>
        <dbReference type="Pfam" id="PF01370"/>
    </source>
</evidence>
<comment type="caution">
    <text evidence="12">The sequence shown here is derived from an EMBL/GenBank/DDBJ whole genome shotgun (WGS) entry which is preliminary data.</text>
</comment>
<evidence type="ECO:0000256" key="6">
    <source>
        <dbReference type="ARBA" id="ARBA00018569"/>
    </source>
</evidence>
<proteinExistence type="inferred from homology"/>
<dbReference type="InterPro" id="IPR001509">
    <property type="entry name" value="Epimerase_deHydtase"/>
</dbReference>
<dbReference type="PANTHER" id="PTHR43725">
    <property type="entry name" value="UDP-GLUCOSE 4-EPIMERASE"/>
    <property type="match status" value="1"/>
</dbReference>
<dbReference type="STRING" id="1539051.AL01_00415"/>
<comment type="pathway">
    <text evidence="3 10">Carbohydrate metabolism; galactose metabolism.</text>
</comment>
<dbReference type="InterPro" id="IPR005886">
    <property type="entry name" value="UDP_G4E"/>
</dbReference>
<dbReference type="Proteomes" id="UP000200980">
    <property type="component" value="Unassembled WGS sequence"/>
</dbReference>
<evidence type="ECO:0000256" key="10">
    <source>
        <dbReference type="RuleBase" id="RU366046"/>
    </source>
</evidence>
<comment type="cofactor">
    <cofactor evidence="2 10">
        <name>NAD(+)</name>
        <dbReference type="ChEBI" id="CHEBI:57540"/>
    </cofactor>
</comment>
<dbReference type="InterPro" id="IPR036291">
    <property type="entry name" value="NAD(P)-bd_dom_sf"/>
</dbReference>
<organism evidence="12 13">
    <name type="scientific">Bombella intestini</name>
    <dbReference type="NCBI Taxonomy" id="1539051"/>
    <lineage>
        <taxon>Bacteria</taxon>
        <taxon>Pseudomonadati</taxon>
        <taxon>Pseudomonadota</taxon>
        <taxon>Alphaproteobacteria</taxon>
        <taxon>Acetobacterales</taxon>
        <taxon>Acetobacteraceae</taxon>
        <taxon>Bombella</taxon>
    </lineage>
</organism>
<evidence type="ECO:0000313" key="12">
    <source>
        <dbReference type="EMBL" id="OOL19492.1"/>
    </source>
</evidence>